<sequence length="96" mass="10515">MLTPFVNDHGKAEDGPHPCPCCGFLTLDERGCFEICPVCFWEDDGQGDDDADRVRGGPNGRLSLTQARSNFRALGASDERRAKFVRAPLPSEYPTG</sequence>
<reference evidence="2 3" key="1">
    <citation type="submission" date="2023-07" db="EMBL/GenBank/DDBJ databases">
        <title>Comparative genomics of wheat-associated soil bacteria to identify genetic determinants of phenazine resistance.</title>
        <authorList>
            <person name="Mouncey N."/>
        </authorList>
    </citation>
    <scope>NUCLEOTIDE SEQUENCE [LARGE SCALE GENOMIC DNA]</scope>
    <source>
        <strain evidence="2 3">W4I19-2</strain>
    </source>
</reference>
<proteinExistence type="predicted"/>
<feature type="domain" description="Cysteine-rich CPCC" evidence="1">
    <location>
        <begin position="18"/>
        <end position="91"/>
    </location>
</feature>
<dbReference type="Pfam" id="PF14206">
    <property type="entry name" value="Cys_rich_CPCC"/>
    <property type="match status" value="1"/>
</dbReference>
<evidence type="ECO:0000313" key="2">
    <source>
        <dbReference type="EMBL" id="MDQ0686866.1"/>
    </source>
</evidence>
<protein>
    <recommendedName>
        <fullName evidence="1">Cysteine-rich CPCC domain-containing protein</fullName>
    </recommendedName>
</protein>
<keyword evidence="3" id="KW-1185">Reference proteome</keyword>
<gene>
    <name evidence="2" type="ORF">QFZ56_005829</name>
</gene>
<comment type="caution">
    <text evidence="2">The sequence shown here is derived from an EMBL/GenBank/DDBJ whole genome shotgun (WGS) entry which is preliminary data.</text>
</comment>
<name>A0ABU0Q8Z7_STRAH</name>
<dbReference type="InterPro" id="IPR025983">
    <property type="entry name" value="Cys_rich_CPCC"/>
</dbReference>
<dbReference type="EMBL" id="JAUSYA010000001">
    <property type="protein sequence ID" value="MDQ0686866.1"/>
    <property type="molecule type" value="Genomic_DNA"/>
</dbReference>
<dbReference type="RefSeq" id="WP_307046682.1">
    <property type="nucleotide sequence ID" value="NZ_JAUSYA010000001.1"/>
</dbReference>
<evidence type="ECO:0000313" key="3">
    <source>
        <dbReference type="Proteomes" id="UP001243364"/>
    </source>
</evidence>
<evidence type="ECO:0000259" key="1">
    <source>
        <dbReference type="Pfam" id="PF14206"/>
    </source>
</evidence>
<organism evidence="2 3">
    <name type="scientific">Streptomyces achromogenes</name>
    <dbReference type="NCBI Taxonomy" id="67255"/>
    <lineage>
        <taxon>Bacteria</taxon>
        <taxon>Bacillati</taxon>
        <taxon>Actinomycetota</taxon>
        <taxon>Actinomycetes</taxon>
        <taxon>Kitasatosporales</taxon>
        <taxon>Streptomycetaceae</taxon>
        <taxon>Streptomyces</taxon>
    </lineage>
</organism>
<dbReference type="Proteomes" id="UP001243364">
    <property type="component" value="Unassembled WGS sequence"/>
</dbReference>
<accession>A0ABU0Q8Z7</accession>